<evidence type="ECO:0000259" key="10">
    <source>
        <dbReference type="PROSITE" id="PS50290"/>
    </source>
</evidence>
<keyword evidence="3" id="KW-0808">Transferase</keyword>
<feature type="region of interest" description="Disordered" evidence="9">
    <location>
        <begin position="137"/>
        <end position="191"/>
    </location>
</feature>
<keyword evidence="13" id="KW-1185">Reference proteome</keyword>
<comment type="subcellular location">
    <subcellularLocation>
        <location evidence="1">Nucleus</location>
    </subcellularLocation>
</comment>
<organism evidence="14">
    <name type="scientific">Hydatigena taeniaeformis</name>
    <name type="common">Feline tapeworm</name>
    <name type="synonym">Taenia taeniaeformis</name>
    <dbReference type="NCBI Taxonomy" id="6205"/>
    <lineage>
        <taxon>Eukaryota</taxon>
        <taxon>Metazoa</taxon>
        <taxon>Spiralia</taxon>
        <taxon>Lophotrochozoa</taxon>
        <taxon>Platyhelminthes</taxon>
        <taxon>Cestoda</taxon>
        <taxon>Eucestoda</taxon>
        <taxon>Cyclophyllidea</taxon>
        <taxon>Taeniidae</taxon>
        <taxon>Hydatigera</taxon>
    </lineage>
</organism>
<feature type="domain" description="FATC" evidence="11">
    <location>
        <begin position="3588"/>
        <end position="3620"/>
    </location>
</feature>
<dbReference type="SMART" id="SM01343">
    <property type="entry name" value="FATC"/>
    <property type="match status" value="1"/>
</dbReference>
<dbReference type="GO" id="GO:0005634">
    <property type="term" value="C:nucleus"/>
    <property type="evidence" value="ECO:0007669"/>
    <property type="project" value="UniProtKB-SubCell"/>
</dbReference>
<dbReference type="InterPro" id="IPR038980">
    <property type="entry name" value="ATM_plant"/>
</dbReference>
<dbReference type="SMART" id="SM00146">
    <property type="entry name" value="PI3Kc"/>
    <property type="match status" value="1"/>
</dbReference>
<dbReference type="InterPro" id="IPR000403">
    <property type="entry name" value="PI3/4_kinase_cat_dom"/>
</dbReference>
<dbReference type="OrthoDB" id="381190at2759"/>
<sequence>MEYEIAKKMGNFKLASSILAESYTSRNSRWADEVSNIFAGLQSAPVSQQCQKLFFALPHRIQTDMTISYLNTVFTTVESKADFILQFLTNKLEMLVEGGVVGVLLENLIDLLMAAEQKHCQAFSSRIQNCKVISSPPQSPAKEVTSLPSTQPCPTNEFSGDFETDEGEEGEVLEEADDDDEEEMDDEDVDNQGSRLLVEKQCISALNFHRMRLACEVFPMVHRTRNGIKISSSQLHTLVVKSFQFLLTFAAQVPFAANSCPEIFGLSGPLPELLRMEPAKYLRLFLDMASDLLKWPVTGPSFQIQHHSDIFDMLRTCYHIYKDLEHEVQRQKGGSGSGGGGGGSGGAGVNNSKKRTSATAHSLFTVANQFVCIFWSLFVEKGIACLREFSLRTCVPFCTTTAALSIDGCDLPMDEQLSESLHFLQSLWSLRLRFKAQEKKSRSKSSRKVKSVLEDAFSSLQPQGGASDPKFSCLLELLVRVNLILAGLNDVNADFEEVFENSALLIGAYSEDQFRALQCLLSATKLCLKPPTQAKQLAADRLRLVHRVLELKLNDTEESRSWTKLSNQTIVISIATSRHAAEACMACVERWLVGAITARSSVDAACLAFVLHQNPFWARLSDFTCPADLKLPLDEILVFLLDLINDATLVHLQPLAVDSLSSLLWYLPIETQALEIRNLFRLQDWCFDQMKSAPSGNVALLLCHAQNVCFYSRRYLQCNFISFLESVLMCFECGWSDLSGLGWFLRLLRWAVAEVCTTPDLHRSVVTCFVKRAPILFKFWPKFRDTACRYLTPNLHLPTLDIKDRSSSILAQAVGGCLNDSFALDGFYVTSPILENQFNNWKDLVKSSLVYLPPDASFMVEEQPFLLPSRINRRPQPNCVDTGCELLAFCRWIVNTSVFLKDSIPIEEIRPFFCLLVNFYSTEWSRHADRMRFQAEDSIFSQFSGMSDFFATFGALLVALEAFKLTELLDAFKVRLPDYQQSWIYECLSKLLLADEEMGWLWWPVFDWVLRFQWQRAVETKSLQSLKCFIALDVISKVLGSARSFLAIEVGISTAVTGLVISSYCVQHKLQSIDGFSSSIDRIWNQALLWFEQLSASNHEDSRYRNEMRRALLHDRLITCLLESLLRLDAFIIADHIYAPSRTQHLALLWSVLLSPTVFGNPFVPWRYRLGLFVYLVWPKISMEIVCSTETVLPPPLVFLLSTHSSASDILRYYFLHWSLGYLLHPEDPLPEAFPRVNTVPVFGEKHMQLIEKFVPSHLPEPPDLWTRLFFHLVSPGTVETSCLQEVVDYTLLDVEQRFGLANVLFALLQKVPERNWPHHLCQLIRSLFGHKSANQLPANVAAHCIDIDLDDDNVSSSISDSNIARPHSFESKVHLPLNVFSHSSLLSITMKCLQEIIPKLSWRSAYDTRWLAELHRFLRNVQFSHSDNETVVELFCILIDTLRDALKAQLILKRWSLFLTTVTAVNDFGDVLCTYFTAAGDEISQNEIWEKIARQVIKLAEAAWAGGGVRWPEFGEGFLPPNLASVFCQSCGVWIRLHSLGLLGNEVPVIPLDAFLTQGDTSTAFQPLKFLQSKSIITFQQFFPSTFLPLQKTFKSLCCIEGFVAITSHLLRLILLFVSDISADLDHNASRIGFYLVTRLTLLFMGLFVDHHANTDEPTFSLLSSPPSAVDDVEQTASQLLSRVVSLKPDFILNLSEALLEVGCHFLEDPCESSADSMWDPLGGYYPRISVWLALARFIRLLISSSPNATPTSNSYLNWRLISGIVDFIDAEYESNRLQNIGFLLSALLANIKVVVETTSVIYGDQLIEILDHLLQVSGGTRFSNSICHLDNIFEDNALLEPYQSHFSRHCKCDRRDVNEELQRFLKSTDFMHHPRLLKYRATGLRQLTVLLRPRHEFTAAQLHERLVTVPHDRIEEKLRLMEAYSVRSWVPPTETNGYSDVVNQKRLLRMLIDLSASKYKVEIDSETRHAMAECAVSLKDIYTDEKSDVYPSNRVKEFILIDFPDPMIVEQLECVISIANWIASPNSIISRLGPQCLRCIFNNSRLRMALFDSLNIWEAEHTAGILTKLAPYVSVDELNKARNSVSRSALKFATKNVTEAVLQDLEPQTLVDLVLSYQDIPETIVVKIAEWLFDRALVLDECFLALKPLILSEITMAKRLIPWMFVAILVNLRLLSTSCTGKHLKQTLSGLTKVLNSLLEASQLPQFLLSILTALHTYSQWLIRSGYLFISPTHWLCLFSPNILHVHSVFSITTTLEWDFDWLSASKLSLNAGSKENAWLFFELAWIKRPQELLFNSMAQNLWIDLYQAQKDLVGLKAARIAMAQFFDHSDDGAALEDRFRCAINELNGQRSLLQEEEAGLSGQISSVDIEQIALRFHHLGADKAFAHLAAGLLSQGDENLPALTEAKYRVAWRSSSWKIGGSMMPTFRYNDLLGIDFKTLPTPRVHSPAHSTPTLQLEPTKTGLDFHFDVGSNLENIRRLCASCMSCWKESETVPLPNLEDEKFVYLLHQSIYCEDWNHVGKLVNDRRCDLFAQPLESVPAYFLHIMTFRSSLLQLLSENLTTFQSFASEVNILQAWSHISTLLQSKPKASSARAASSLILLQAFIEECIGWDETQPTSLLEASLRLSKSLSDSVGDASPWLSLLNVHAQLQLADLYIKQENALCAERMLRTIPRIEAAPKELTLRKNISFALVRSRLQRLCGETSLSCARLTSVLNDATESISGMKLTRDTSACLLLESYLSSTVSLCKWLAECGAMSLADIVVQRLKPAVELVEKSWSSEVKQLICSSADALAVLAEFADAQYQVFDSYLRSTEFSARRRLLSDAYADVDCLTEVDKKRFAPIITTIDGLLGFIFKAQFEESIIGVIDSNRNDHQDTGFVICESDIGTALTLYFSESCANFSCLIICMASKFLRLLQRQSNLESVELANLLSSLQNFFSTAILAYCQCLARSDNFNLKIYRLVSLLLNALSQVEKNLERPSCYLSEDSVTESLFTPAWLASLEAYLRAIRVDKFLPLFPQLLVRLTTPNGENGQSKTHAAFHAMLVEVNGIILSVFLRQAPCQILAIFYIAKFMISFVLKVDKSSARIALARQLFSEVCSLDITRKKLFVQMQALATAYIELANVDVEDKRSVKEDIPMPPSCALLRLSSEAERCLHLLPVITCLPRVDFSGNYQDLVRVVAFVNTYRLAGGLNLPKIVTCFYSSEPYFSYILQLQLLQLSQVIFHFYILYKCHAHTDLYGASFAVLIAATLCFLAANTRPWCTYCTFFFFSQHVQVVPLAHRSGLIEWCEGTIPLGEWLAGETFGAHQRYHPSDLTPSQAKLKLAGTRDKSLEHRLVVFTEICSKMQPVLGYFFLEYFPEPSMWYTAKRRYTASLATASILGYLVGLGDRHPHNLLLHPTTGEVVHIDLGIAFDQGRLMPTPEVVPFRLTRDLVHALGPLGVEVGFVGTAELALCAFSSGSEIILTLLEVLLHDPLYSWSLSPAQLCALEARRAEIAGCTTFRGNGHRERPTIANTNTTVPAATASGSIVNPCGTLTGRHRDSVNQLAERVLLTVRDKLAGRVGGIGSSGLTAGTQAEGALGTLRPAGHVALLVRTATDPQNLGRMYFGWQAYL</sequence>
<keyword evidence="4" id="KW-0547">Nucleotide-binding</keyword>
<feature type="domain" description="PI3K/PI4K catalytic" evidence="10">
    <location>
        <begin position="3188"/>
        <end position="3526"/>
    </location>
</feature>
<evidence type="ECO:0000256" key="3">
    <source>
        <dbReference type="ARBA" id="ARBA00022679"/>
    </source>
</evidence>
<accession>A0A158RE56</accession>
<evidence type="ECO:0000256" key="6">
    <source>
        <dbReference type="ARBA" id="ARBA00022777"/>
    </source>
</evidence>
<dbReference type="EMBL" id="UYWX01020313">
    <property type="protein sequence ID" value="VDM30897.1"/>
    <property type="molecule type" value="Genomic_DNA"/>
</dbReference>
<dbReference type="GO" id="GO:0006974">
    <property type="term" value="P:DNA damage response"/>
    <property type="evidence" value="ECO:0007669"/>
    <property type="project" value="UniProtKB-KW"/>
</dbReference>
<dbReference type="GO" id="GO:0004674">
    <property type="term" value="F:protein serine/threonine kinase activity"/>
    <property type="evidence" value="ECO:0007669"/>
    <property type="project" value="UniProtKB-EC"/>
</dbReference>
<keyword evidence="7" id="KW-0067">ATP-binding</keyword>
<dbReference type="Proteomes" id="UP000274429">
    <property type="component" value="Unassembled WGS sequence"/>
</dbReference>
<evidence type="ECO:0000313" key="12">
    <source>
        <dbReference type="EMBL" id="VDM30897.1"/>
    </source>
</evidence>
<name>A0A158RE56_HYDTA</name>
<dbReference type="EC" id="2.7.11.1" evidence="2"/>
<protein>
    <recommendedName>
        <fullName evidence="2">non-specific serine/threonine protein kinase</fullName>
        <ecNumber evidence="2">2.7.11.1</ecNumber>
    </recommendedName>
</protein>
<dbReference type="SUPFAM" id="SSF56112">
    <property type="entry name" value="Protein kinase-like (PK-like)"/>
    <property type="match status" value="1"/>
</dbReference>
<keyword evidence="5" id="KW-0227">DNA damage</keyword>
<evidence type="ECO:0000256" key="4">
    <source>
        <dbReference type="ARBA" id="ARBA00022741"/>
    </source>
</evidence>
<keyword evidence="8" id="KW-0539">Nucleus</keyword>
<evidence type="ECO:0000256" key="8">
    <source>
        <dbReference type="ARBA" id="ARBA00023242"/>
    </source>
</evidence>
<dbReference type="Gene3D" id="1.10.1070.11">
    <property type="entry name" value="Phosphatidylinositol 3-/4-kinase, catalytic domain"/>
    <property type="match status" value="1"/>
</dbReference>
<evidence type="ECO:0000256" key="2">
    <source>
        <dbReference type="ARBA" id="ARBA00012513"/>
    </source>
</evidence>
<dbReference type="PANTHER" id="PTHR37079">
    <property type="entry name" value="SERINE/THREONINE-PROTEIN KINASE ATM"/>
    <property type="match status" value="1"/>
</dbReference>
<evidence type="ECO:0000256" key="9">
    <source>
        <dbReference type="SAM" id="MobiDB-lite"/>
    </source>
</evidence>
<reference evidence="12 13" key="2">
    <citation type="submission" date="2018-11" db="EMBL/GenBank/DDBJ databases">
        <authorList>
            <consortium name="Pathogen Informatics"/>
        </authorList>
    </citation>
    <scope>NUCLEOTIDE SEQUENCE [LARGE SCALE GENOMIC DNA]</scope>
</reference>
<feature type="compositionally biased region" description="Polar residues" evidence="9">
    <location>
        <begin position="146"/>
        <end position="158"/>
    </location>
</feature>
<dbReference type="PROSITE" id="PS00916">
    <property type="entry name" value="PI3_4_KINASE_2"/>
    <property type="match status" value="1"/>
</dbReference>
<dbReference type="Pfam" id="PF02260">
    <property type="entry name" value="FATC"/>
    <property type="match status" value="1"/>
</dbReference>
<dbReference type="PANTHER" id="PTHR37079:SF4">
    <property type="entry name" value="SERINE_THREONINE-PROTEIN KINASE ATM"/>
    <property type="match status" value="1"/>
</dbReference>
<feature type="compositionally biased region" description="Acidic residues" evidence="9">
    <location>
        <begin position="160"/>
        <end position="190"/>
    </location>
</feature>
<keyword evidence="6" id="KW-0418">Kinase</keyword>
<dbReference type="Pfam" id="PF00454">
    <property type="entry name" value="PI3_PI4_kinase"/>
    <property type="match status" value="1"/>
</dbReference>
<dbReference type="InterPro" id="IPR011009">
    <property type="entry name" value="Kinase-like_dom_sf"/>
</dbReference>
<dbReference type="GO" id="GO:0005524">
    <property type="term" value="F:ATP binding"/>
    <property type="evidence" value="ECO:0007669"/>
    <property type="project" value="UniProtKB-KW"/>
</dbReference>
<proteinExistence type="predicted"/>
<dbReference type="WBParaSite" id="TTAC_0000667401-mRNA-1">
    <property type="protein sequence ID" value="TTAC_0000667401-mRNA-1"/>
    <property type="gene ID" value="TTAC_0000667401"/>
</dbReference>
<evidence type="ECO:0000256" key="5">
    <source>
        <dbReference type="ARBA" id="ARBA00022763"/>
    </source>
</evidence>
<dbReference type="PROSITE" id="PS50290">
    <property type="entry name" value="PI3_4_KINASE_3"/>
    <property type="match status" value="1"/>
</dbReference>
<reference evidence="14" key="1">
    <citation type="submission" date="2016-04" db="UniProtKB">
        <authorList>
            <consortium name="WormBaseParasite"/>
        </authorList>
    </citation>
    <scope>IDENTIFICATION</scope>
</reference>
<dbReference type="InterPro" id="IPR036940">
    <property type="entry name" value="PI3/4_kinase_cat_sf"/>
</dbReference>
<dbReference type="PROSITE" id="PS51190">
    <property type="entry name" value="FATC"/>
    <property type="match status" value="1"/>
</dbReference>
<evidence type="ECO:0000256" key="1">
    <source>
        <dbReference type="ARBA" id="ARBA00004123"/>
    </source>
</evidence>
<evidence type="ECO:0000256" key="7">
    <source>
        <dbReference type="ARBA" id="ARBA00022840"/>
    </source>
</evidence>
<dbReference type="InterPro" id="IPR018936">
    <property type="entry name" value="PI3/4_kinase_CS"/>
</dbReference>
<dbReference type="STRING" id="6205.A0A158RE56"/>
<gene>
    <name evidence="12" type="ORF">TTAC_LOCUS6659</name>
</gene>
<dbReference type="InterPro" id="IPR003152">
    <property type="entry name" value="FATC_dom"/>
</dbReference>
<evidence type="ECO:0000259" key="11">
    <source>
        <dbReference type="PROSITE" id="PS51190"/>
    </source>
</evidence>
<evidence type="ECO:0000313" key="14">
    <source>
        <dbReference type="WBParaSite" id="TTAC_0000667401-mRNA-1"/>
    </source>
</evidence>
<evidence type="ECO:0000313" key="13">
    <source>
        <dbReference type="Proteomes" id="UP000274429"/>
    </source>
</evidence>
<feature type="compositionally biased region" description="Gly residues" evidence="9">
    <location>
        <begin position="333"/>
        <end position="348"/>
    </location>
</feature>
<feature type="region of interest" description="Disordered" evidence="9">
    <location>
        <begin position="330"/>
        <end position="353"/>
    </location>
</feature>